<reference evidence="1" key="1">
    <citation type="journal article" date="2014" name="Front. Microbiol.">
        <title>High frequency of phylogenetically diverse reductive dehalogenase-homologous genes in deep subseafloor sedimentary metagenomes.</title>
        <authorList>
            <person name="Kawai M."/>
            <person name="Futagami T."/>
            <person name="Toyoda A."/>
            <person name="Takaki Y."/>
            <person name="Nishi S."/>
            <person name="Hori S."/>
            <person name="Arai W."/>
            <person name="Tsubouchi T."/>
            <person name="Morono Y."/>
            <person name="Uchiyama I."/>
            <person name="Ito T."/>
            <person name="Fujiyama A."/>
            <person name="Inagaki F."/>
            <person name="Takami H."/>
        </authorList>
    </citation>
    <scope>NUCLEOTIDE SEQUENCE</scope>
    <source>
        <strain evidence="1">Expedition CK06-06</strain>
    </source>
</reference>
<sequence>MARTNYNALTTRELRKMGRHYWKVEHLNPFHIVKERDDLRFFRDMVWNFCRVVSRSDDIEEIKKFTATLLQRDEDTKNNKYFAGERQD</sequence>
<name>X0U926_9ZZZZ</name>
<dbReference type="AlphaFoldDB" id="X0U926"/>
<gene>
    <name evidence="1" type="ORF">S01H1_38098</name>
</gene>
<protein>
    <submittedName>
        <fullName evidence="1">Uncharacterized protein</fullName>
    </submittedName>
</protein>
<accession>X0U926</accession>
<comment type="caution">
    <text evidence="1">The sequence shown here is derived from an EMBL/GenBank/DDBJ whole genome shotgun (WGS) entry which is preliminary data.</text>
</comment>
<dbReference type="EMBL" id="BARS01023957">
    <property type="protein sequence ID" value="GAG02329.1"/>
    <property type="molecule type" value="Genomic_DNA"/>
</dbReference>
<organism evidence="1">
    <name type="scientific">marine sediment metagenome</name>
    <dbReference type="NCBI Taxonomy" id="412755"/>
    <lineage>
        <taxon>unclassified sequences</taxon>
        <taxon>metagenomes</taxon>
        <taxon>ecological metagenomes</taxon>
    </lineage>
</organism>
<feature type="non-terminal residue" evidence="1">
    <location>
        <position position="88"/>
    </location>
</feature>
<evidence type="ECO:0000313" key="1">
    <source>
        <dbReference type="EMBL" id="GAG02329.1"/>
    </source>
</evidence>
<proteinExistence type="predicted"/>